<evidence type="ECO:0000313" key="2">
    <source>
        <dbReference type="Proteomes" id="UP000008549"/>
    </source>
</evidence>
<dbReference type="CTD" id="68917080"/>
<dbReference type="AlphaFoldDB" id="B6IF81"/>
<dbReference type="Proteomes" id="UP000008549">
    <property type="component" value="Unassembled WGS sequence"/>
</dbReference>
<dbReference type="InParanoid" id="B6IF81"/>
<gene>
    <name evidence="1 3" type="ORF">CBG25596</name>
    <name evidence="1" type="ORF">CBG_25596</name>
</gene>
<sequence length="80" mass="9513">MGSELHFWTVVCTLEHYETENQDMLIFYEDSILRMKAVPSNRHIVAHFLKNHGRQILYEVVVVPADLQKNKYDKYLSLDM</sequence>
<evidence type="ECO:0000313" key="3">
    <source>
        <dbReference type="WormBase" id="CBG25596"/>
    </source>
</evidence>
<keyword evidence="2" id="KW-1185">Reference proteome</keyword>
<reference evidence="1 2" key="1">
    <citation type="journal article" date="2003" name="PLoS Biol.">
        <title>The genome sequence of Caenorhabditis briggsae: a platform for comparative genomics.</title>
        <authorList>
            <person name="Stein L.D."/>
            <person name="Bao Z."/>
            <person name="Blasiar D."/>
            <person name="Blumenthal T."/>
            <person name="Brent M.R."/>
            <person name="Chen N."/>
            <person name="Chinwalla A."/>
            <person name="Clarke L."/>
            <person name="Clee C."/>
            <person name="Coghlan A."/>
            <person name="Coulson A."/>
            <person name="D'Eustachio P."/>
            <person name="Fitch D.H."/>
            <person name="Fulton L.A."/>
            <person name="Fulton R.E."/>
            <person name="Griffiths-Jones S."/>
            <person name="Harris T.W."/>
            <person name="Hillier L.W."/>
            <person name="Kamath R."/>
            <person name="Kuwabara P.E."/>
            <person name="Mardis E.R."/>
            <person name="Marra M.A."/>
            <person name="Miner T.L."/>
            <person name="Minx P."/>
            <person name="Mullikin J.C."/>
            <person name="Plumb R.W."/>
            <person name="Rogers J."/>
            <person name="Schein J.E."/>
            <person name="Sohrmann M."/>
            <person name="Spieth J."/>
            <person name="Stajich J.E."/>
            <person name="Wei C."/>
            <person name="Willey D."/>
            <person name="Wilson R.K."/>
            <person name="Durbin R."/>
            <person name="Waterston R.H."/>
        </authorList>
    </citation>
    <scope>NUCLEOTIDE SEQUENCE [LARGE SCALE GENOMIC DNA]</scope>
    <source>
        <strain evidence="1 2">AF16</strain>
    </source>
</reference>
<protein>
    <submittedName>
        <fullName evidence="1">Protein CBG25596</fullName>
    </submittedName>
</protein>
<evidence type="ECO:0000313" key="1">
    <source>
        <dbReference type="EMBL" id="CAR98561.1"/>
    </source>
</evidence>
<proteinExistence type="predicted"/>
<dbReference type="RefSeq" id="XP_045098133.1">
    <property type="nucleotide sequence ID" value="XM_045242404.1"/>
</dbReference>
<organism evidence="1 2">
    <name type="scientific">Caenorhabditis briggsae</name>
    <dbReference type="NCBI Taxonomy" id="6238"/>
    <lineage>
        <taxon>Eukaryota</taxon>
        <taxon>Metazoa</taxon>
        <taxon>Ecdysozoa</taxon>
        <taxon>Nematoda</taxon>
        <taxon>Chromadorea</taxon>
        <taxon>Rhabditida</taxon>
        <taxon>Rhabditina</taxon>
        <taxon>Rhabditomorpha</taxon>
        <taxon>Rhabditoidea</taxon>
        <taxon>Rhabditidae</taxon>
        <taxon>Peloderinae</taxon>
        <taxon>Caenorhabditis</taxon>
    </lineage>
</organism>
<name>B6IF81_CAEBR</name>
<accession>B6IF81</accession>
<dbReference type="GeneID" id="68917080"/>
<reference evidence="1 2" key="2">
    <citation type="journal article" date="2011" name="PLoS Genet.">
        <title>Caenorhabditis briggsae recombinant inbred line genotypes reveal inter-strain incompatibility and the evolution of recombination.</title>
        <authorList>
            <person name="Ross J.A."/>
            <person name="Koboldt D.C."/>
            <person name="Staisch J.E."/>
            <person name="Chamberlin H.M."/>
            <person name="Gupta B.P."/>
            <person name="Miller R.D."/>
            <person name="Baird S.E."/>
            <person name="Haag E.S."/>
        </authorList>
    </citation>
    <scope>NUCLEOTIDE SEQUENCE [LARGE SCALE GENOMIC DNA]</scope>
    <source>
        <strain evidence="1 2">AF16</strain>
    </source>
</reference>
<dbReference type="HOGENOM" id="CLU_2591914_0_0_1"/>
<dbReference type="WormBase" id="CBG25596">
    <property type="protein sequence ID" value="CBP25712"/>
    <property type="gene ID" value="WBGene00087010"/>
</dbReference>
<dbReference type="EMBL" id="HE601438">
    <property type="protein sequence ID" value="CAR98561.1"/>
    <property type="molecule type" value="Genomic_DNA"/>
</dbReference>
<dbReference type="KEGG" id="cbr:CBG_25596"/>